<keyword evidence="2" id="KW-1133">Transmembrane helix</keyword>
<proteinExistence type="inferred from homology"/>
<dbReference type="SUPFAM" id="SSF56112">
    <property type="entry name" value="Protein kinase-like (PK-like)"/>
    <property type="match status" value="1"/>
</dbReference>
<dbReference type="Proteomes" id="UP001055955">
    <property type="component" value="Chromosome"/>
</dbReference>
<evidence type="ECO:0000259" key="3">
    <source>
        <dbReference type="PROSITE" id="PS50011"/>
    </source>
</evidence>
<dbReference type="Pfam" id="PF03109">
    <property type="entry name" value="ABC1"/>
    <property type="match status" value="1"/>
</dbReference>
<reference evidence="4 5" key="1">
    <citation type="journal article" date="2022" name="Nat. Microbiol.">
        <title>The microbiome of a bacterivorous marine choanoflagellate contains a resource-demanding obligate bacterial associate.</title>
        <authorList>
            <person name="Needham D.M."/>
            <person name="Poirier C."/>
            <person name="Bachy C."/>
            <person name="George E.E."/>
            <person name="Wilken S."/>
            <person name="Yung C.C.M."/>
            <person name="Limardo A.J."/>
            <person name="Morando M."/>
            <person name="Sudek L."/>
            <person name="Malmstrom R.R."/>
            <person name="Keeling P.J."/>
            <person name="Santoro A.E."/>
            <person name="Worden A.Z."/>
        </authorList>
    </citation>
    <scope>NUCLEOTIDE SEQUENCE [LARGE SCALE GENOMIC DNA]</scope>
    <source>
        <strain evidence="4 5">Comchoano-1</strain>
    </source>
</reference>
<gene>
    <name evidence="4" type="ORF">MMH89_01555</name>
</gene>
<feature type="domain" description="Protein kinase" evidence="3">
    <location>
        <begin position="116"/>
        <end position="474"/>
    </location>
</feature>
<dbReference type="Gene3D" id="1.10.510.10">
    <property type="entry name" value="Transferase(Phosphotransferase) domain 1"/>
    <property type="match status" value="1"/>
</dbReference>
<feature type="transmembrane region" description="Helical" evidence="2">
    <location>
        <begin position="489"/>
        <end position="508"/>
    </location>
</feature>
<name>A0ABY5DMG3_9GAMM</name>
<dbReference type="PANTHER" id="PTHR10566">
    <property type="entry name" value="CHAPERONE-ACTIVITY OF BC1 COMPLEX CABC1 -RELATED"/>
    <property type="match status" value="1"/>
</dbReference>
<comment type="similarity">
    <text evidence="1">Belongs to the protein kinase superfamily. ADCK protein kinase family.</text>
</comment>
<organism evidence="4 5">
    <name type="scientific">Candidatus Comchoanobacter bicostacola</name>
    <dbReference type="NCBI Taxonomy" id="2919598"/>
    <lineage>
        <taxon>Bacteria</taxon>
        <taxon>Pseudomonadati</taxon>
        <taxon>Pseudomonadota</taxon>
        <taxon>Gammaproteobacteria</taxon>
        <taxon>Candidatus Comchoanobacterales</taxon>
        <taxon>Candidatus Comchoanobacteraceae</taxon>
        <taxon>Candidatus Comchoanobacter</taxon>
    </lineage>
</organism>
<keyword evidence="2" id="KW-0472">Membrane</keyword>
<keyword evidence="5" id="KW-1185">Reference proteome</keyword>
<dbReference type="InterPro" id="IPR011009">
    <property type="entry name" value="Kinase-like_dom_sf"/>
</dbReference>
<dbReference type="InterPro" id="IPR004147">
    <property type="entry name" value="ABC1_dom"/>
</dbReference>
<dbReference type="InterPro" id="IPR000719">
    <property type="entry name" value="Prot_kinase_dom"/>
</dbReference>
<accession>A0ABY5DMG3</accession>
<evidence type="ECO:0000256" key="1">
    <source>
        <dbReference type="ARBA" id="ARBA00009670"/>
    </source>
</evidence>
<dbReference type="RefSeq" id="WP_258568626.1">
    <property type="nucleotide sequence ID" value="NZ_CP092900.1"/>
</dbReference>
<dbReference type="EMBL" id="CP092900">
    <property type="protein sequence ID" value="UTC24837.1"/>
    <property type="molecule type" value="Genomic_DNA"/>
</dbReference>
<sequence>MIQNITRTLRILSILYTYEIDQLIFPKILRLSYFTHWLVPKEIKTMTRDVRCFHACIQLGPLFVKLGQLVSIRQDLFPDDITNTLTQLQDKTPPADFQAIQTQIESALNKSIDQVFSQINPIPIGSASIAQAHAAQLNNGKSVVIKVLKPNIKKEIKRDLKLLNFLCRFIKHKAIAKTLLHEYELTLMHELNLYQEASHYSQMRHNFSQDERIYIPYVYWQYSATNIIVLEHIKASKLADVLSNPEVCKKELAYTGIQLLFEQVFEHRFFHADMHPGNLFFDTTNPNKPKYILIDFGIIGILSPNDQYYLAECFLAFYHRDYTRIAQLHVDAQWVSPNANIIQLEHALRGVCEPLLTLPLQEISIAHLMHEIITTCKKFDLNIQPQLLMLQKTLFHTESISRKLYPELNIWQAAAPYIKSFMKKRVSIQSGWHHMKHELPRIFSQSPEIPRLLHAHLKQKPPATTKTRSSSLFILGVTVGCTLSLTTQLTIPIGAYIITHTIIIMILLRQWKV</sequence>
<dbReference type="PANTHER" id="PTHR10566:SF113">
    <property type="entry name" value="PROTEIN ACTIVITY OF BC1 COMPLEX KINASE 7, CHLOROPLASTIC"/>
    <property type="match status" value="1"/>
</dbReference>
<evidence type="ECO:0000313" key="5">
    <source>
        <dbReference type="Proteomes" id="UP001055955"/>
    </source>
</evidence>
<protein>
    <submittedName>
        <fullName evidence="4">AarF/UbiB family protein</fullName>
    </submittedName>
</protein>
<evidence type="ECO:0000313" key="4">
    <source>
        <dbReference type="EMBL" id="UTC24837.1"/>
    </source>
</evidence>
<evidence type="ECO:0000256" key="2">
    <source>
        <dbReference type="SAM" id="Phobius"/>
    </source>
</evidence>
<dbReference type="PROSITE" id="PS50011">
    <property type="entry name" value="PROTEIN_KINASE_DOM"/>
    <property type="match status" value="1"/>
</dbReference>
<keyword evidence="2" id="KW-0812">Transmembrane</keyword>
<dbReference type="InterPro" id="IPR050154">
    <property type="entry name" value="UbiB_kinase"/>
</dbReference>